<dbReference type="HOGENOM" id="CLU_029352_4_2_5"/>
<dbReference type="EMBL" id="ACQA01000002">
    <property type="protein sequence ID" value="EEQ93544.1"/>
    <property type="molecule type" value="Genomic_DNA"/>
</dbReference>
<comment type="similarity">
    <text evidence="2">Belongs to the major facilitator superfamily.</text>
</comment>
<evidence type="ECO:0000256" key="6">
    <source>
        <dbReference type="ARBA" id="ARBA00023136"/>
    </source>
</evidence>
<protein>
    <submittedName>
        <fullName evidence="8">Major facilitator superfamily domain-containing protein 3</fullName>
    </submittedName>
</protein>
<dbReference type="PANTHER" id="PTHR12778:SF10">
    <property type="entry name" value="MAJOR FACILITATOR SUPERFAMILY DOMAIN-CONTAINING PROTEIN 3"/>
    <property type="match status" value="1"/>
</dbReference>
<dbReference type="GO" id="GO:0016020">
    <property type="term" value="C:membrane"/>
    <property type="evidence" value="ECO:0007669"/>
    <property type="project" value="UniProtKB-SubCell"/>
</dbReference>
<evidence type="ECO:0000256" key="5">
    <source>
        <dbReference type="ARBA" id="ARBA00022989"/>
    </source>
</evidence>
<evidence type="ECO:0000313" key="9">
    <source>
        <dbReference type="Proteomes" id="UP000004386"/>
    </source>
</evidence>
<comment type="subcellular location">
    <subcellularLocation>
        <location evidence="1">Membrane</location>
        <topology evidence="1">Multi-pass membrane protein</topology>
    </subcellularLocation>
</comment>
<keyword evidence="4 7" id="KW-0812">Transmembrane</keyword>
<reference evidence="8 9" key="1">
    <citation type="submission" date="2009-05" db="EMBL/GenBank/DDBJ databases">
        <authorList>
            <person name="Setubal J.C."/>
            <person name="Boyle S."/>
            <person name="Crasta O.R."/>
            <person name="Gillespie J.J."/>
            <person name="Kenyon R.W."/>
            <person name="Lu J."/>
            <person name="Mane S."/>
            <person name="Nagrani S."/>
            <person name="Shallom J.M."/>
            <person name="Shallom S."/>
            <person name="Shukla M."/>
            <person name="Snyder E.E."/>
            <person name="Sobral B.W."/>
            <person name="Wattam A.R."/>
            <person name="Will R."/>
            <person name="Williams K."/>
            <person name="Yoo H."/>
            <person name="Munk C."/>
            <person name="Tapia R."/>
            <person name="Green L."/>
            <person name="Rogers Y."/>
            <person name="Detter J.C."/>
            <person name="Bruce D."/>
            <person name="Brettin T.S."/>
            <person name="Tsolis R."/>
        </authorList>
    </citation>
    <scope>NUCLEOTIDE SEQUENCE [LARGE SCALE GENOMIC DNA]</scope>
    <source>
        <strain evidence="8 9">LMG 3301</strain>
    </source>
</reference>
<feature type="transmembrane region" description="Helical" evidence="7">
    <location>
        <begin position="167"/>
        <end position="188"/>
    </location>
</feature>
<feature type="transmembrane region" description="Helical" evidence="7">
    <location>
        <begin position="305"/>
        <end position="324"/>
    </location>
</feature>
<dbReference type="Proteomes" id="UP000004386">
    <property type="component" value="Unassembled WGS sequence"/>
</dbReference>
<dbReference type="Gene3D" id="1.20.1250.20">
    <property type="entry name" value="MFS general substrate transporter like domains"/>
    <property type="match status" value="2"/>
</dbReference>
<sequence length="425" mass="44590">MLSAGRPPDVRQPPLPLLMAQMERMDKAPSPVAVFATIGGLYIAQSVIGGMTWTGLPAIMRDNGVSLDQIGLVSLIILPWALKFLWAPAVERFRLPPAGKTRTATIILGGGFLSVLCLLVIGFVDPGQVYLLLAILAVVAFATATVDIACDGYAVQSLSPENYGWGNAAQVGGAYLGSAIGAGAFLILVDKAGWQVAIWTMAAVLVLLGLPFAVFSRGRDRVEDRPHTPSLLAAWRRPEMRRGLAAAAVYVIAQKAGLAMLGPFLIDAGLDLTTVGILNGAGSMFIGLAAALAGGWLVRAFGVRGILVAALLLQAFCFLFFALHSSDKNAGVVLIAVAVASSSGVVALGFVALYAQFMHWSDPRQAGVDFTLFQCMDALISMAGGVASGYVAQYFGYGPFFAGVGAIAILAVPLIWKLCRPRLSH</sequence>
<dbReference type="InterPro" id="IPR036259">
    <property type="entry name" value="MFS_trans_sf"/>
</dbReference>
<feature type="transmembrane region" description="Helical" evidence="7">
    <location>
        <begin position="244"/>
        <end position="265"/>
    </location>
</feature>
<feature type="transmembrane region" description="Helical" evidence="7">
    <location>
        <begin position="194"/>
        <end position="215"/>
    </location>
</feature>
<proteinExistence type="inferred from homology"/>
<feature type="transmembrane region" description="Helical" evidence="7">
    <location>
        <begin position="277"/>
        <end position="298"/>
    </location>
</feature>
<keyword evidence="3" id="KW-0813">Transport</keyword>
<evidence type="ECO:0000256" key="7">
    <source>
        <dbReference type="SAM" id="Phobius"/>
    </source>
</evidence>
<accession>C4WL10</accession>
<comment type="caution">
    <text evidence="8">The sequence shown here is derived from an EMBL/GenBank/DDBJ whole genome shotgun (WGS) entry which is preliminary data.</text>
</comment>
<dbReference type="InterPro" id="IPR011701">
    <property type="entry name" value="MFS"/>
</dbReference>
<dbReference type="PANTHER" id="PTHR12778">
    <property type="entry name" value="SOLUTE CARRIER FAMILY 33 ACETYL-COA TRANSPORTER -RELATED"/>
    <property type="match status" value="1"/>
</dbReference>
<name>C4WL10_9HYPH</name>
<feature type="transmembrane region" description="Helical" evidence="7">
    <location>
        <begin position="32"/>
        <end position="53"/>
    </location>
</feature>
<evidence type="ECO:0000313" key="8">
    <source>
        <dbReference type="EMBL" id="EEQ93544.1"/>
    </source>
</evidence>
<dbReference type="Pfam" id="PF07690">
    <property type="entry name" value="MFS_1"/>
    <property type="match status" value="1"/>
</dbReference>
<feature type="transmembrane region" description="Helical" evidence="7">
    <location>
        <begin position="330"/>
        <end position="355"/>
    </location>
</feature>
<evidence type="ECO:0000256" key="4">
    <source>
        <dbReference type="ARBA" id="ARBA00022692"/>
    </source>
</evidence>
<feature type="transmembrane region" description="Helical" evidence="7">
    <location>
        <begin position="65"/>
        <end position="86"/>
    </location>
</feature>
<organism evidence="8 9">
    <name type="scientific">Brucella intermedia LMG 3301</name>
    <dbReference type="NCBI Taxonomy" id="641118"/>
    <lineage>
        <taxon>Bacteria</taxon>
        <taxon>Pseudomonadati</taxon>
        <taxon>Pseudomonadota</taxon>
        <taxon>Alphaproteobacteria</taxon>
        <taxon>Hyphomicrobiales</taxon>
        <taxon>Brucellaceae</taxon>
        <taxon>Brucella/Ochrobactrum group</taxon>
        <taxon>Brucella</taxon>
    </lineage>
</organism>
<dbReference type="SUPFAM" id="SSF103473">
    <property type="entry name" value="MFS general substrate transporter"/>
    <property type="match status" value="1"/>
</dbReference>
<dbReference type="InterPro" id="IPR004752">
    <property type="entry name" value="AmpG_permease/AT-1"/>
</dbReference>
<keyword evidence="6 7" id="KW-0472">Membrane</keyword>
<keyword evidence="5 7" id="KW-1133">Transmembrane helix</keyword>
<evidence type="ECO:0000256" key="3">
    <source>
        <dbReference type="ARBA" id="ARBA00022448"/>
    </source>
</evidence>
<evidence type="ECO:0000256" key="1">
    <source>
        <dbReference type="ARBA" id="ARBA00004141"/>
    </source>
</evidence>
<feature type="transmembrane region" description="Helical" evidence="7">
    <location>
        <begin position="397"/>
        <end position="416"/>
    </location>
</feature>
<dbReference type="GO" id="GO:0022857">
    <property type="term" value="F:transmembrane transporter activity"/>
    <property type="evidence" value="ECO:0007669"/>
    <property type="project" value="InterPro"/>
</dbReference>
<feature type="transmembrane region" description="Helical" evidence="7">
    <location>
        <begin position="106"/>
        <end position="124"/>
    </location>
</feature>
<dbReference type="CDD" id="cd17485">
    <property type="entry name" value="MFS_MFSD3"/>
    <property type="match status" value="1"/>
</dbReference>
<dbReference type="AlphaFoldDB" id="C4WL10"/>
<evidence type="ECO:0000256" key="2">
    <source>
        <dbReference type="ARBA" id="ARBA00008335"/>
    </source>
</evidence>
<gene>
    <name evidence="8" type="ORF">OINT_2000702</name>
</gene>
<feature type="transmembrane region" description="Helical" evidence="7">
    <location>
        <begin position="130"/>
        <end position="155"/>
    </location>
</feature>